<comment type="similarity">
    <text evidence="1">Belongs to the DprA/Smf family.</text>
</comment>
<feature type="domain" description="Smf/DprA SLOG" evidence="3">
    <location>
        <begin position="147"/>
        <end position="361"/>
    </location>
</feature>
<dbReference type="InterPro" id="IPR003488">
    <property type="entry name" value="DprA"/>
</dbReference>
<feature type="compositionally biased region" description="Low complexity" evidence="2">
    <location>
        <begin position="30"/>
        <end position="42"/>
    </location>
</feature>
<dbReference type="PANTHER" id="PTHR43022:SF1">
    <property type="entry name" value="PROTEIN SMF"/>
    <property type="match status" value="1"/>
</dbReference>
<feature type="region of interest" description="Disordered" evidence="2">
    <location>
        <begin position="1"/>
        <end position="42"/>
    </location>
</feature>
<gene>
    <name evidence="4" type="ORF">SAMN06296028_1038</name>
</gene>
<reference evidence="5" key="1">
    <citation type="submission" date="2017-04" db="EMBL/GenBank/DDBJ databases">
        <authorList>
            <person name="Varghese N."/>
            <person name="Submissions S."/>
        </authorList>
    </citation>
    <scope>NUCLEOTIDE SEQUENCE [LARGE SCALE GENOMIC DNA]</scope>
    <source>
        <strain evidence="5">NIO-1021</strain>
    </source>
</reference>
<feature type="compositionally biased region" description="Basic and acidic residues" evidence="2">
    <location>
        <begin position="16"/>
        <end position="28"/>
    </location>
</feature>
<dbReference type="Proteomes" id="UP000192929">
    <property type="component" value="Unassembled WGS sequence"/>
</dbReference>
<sequence>MTEHHPAGSESYGSSTEHHPAGPDRRGNMTDLGATAGDTAAVGTPGDPYHAVRACRVRLSRIIEPGDTAGLILLAALGPELLWRSIVELQAPSPALCSVYRKAAEELAPGTAAPDLLKRFAAWRSRLPVPEPRVDARHAEQIGAWTLIPEDPEWPAQLDDLGLQRPVVLWGRGHRDALSRLDRSVAVVGARNASGYGAAVTRQMAHELAAAHWCVVSGGAYGIDAVAHTAALEAGTGDGATIAVLACGVDRFYPAGNADLLHHITQRSVVLSEVPLGCAPARYRFLQRNRIIAALTRATVVTEAAWRSGSLNTARHAAGLSREVAAVPGDVLVGGSAGCHRLIRDDHAVLVSNAAELLELVEPLGNAVAQDAHRAASTRDERPEDGLDPTLLRLFDALPLRTDADPSHLCAVSGLSPGEVLTGLVRLRDAGLAADSLLGWRRVGSPHGRSKRPDGRTGT</sequence>
<dbReference type="Pfam" id="PF02481">
    <property type="entry name" value="DNA_processg_A"/>
    <property type="match status" value="1"/>
</dbReference>
<name>A0A1X7CED4_9MICC</name>
<keyword evidence="5" id="KW-1185">Reference proteome</keyword>
<accession>A0A1X7CED4</accession>
<evidence type="ECO:0000313" key="4">
    <source>
        <dbReference type="EMBL" id="SME95261.1"/>
    </source>
</evidence>
<dbReference type="EMBL" id="FXAC01000003">
    <property type="protein sequence ID" value="SME95261.1"/>
    <property type="molecule type" value="Genomic_DNA"/>
</dbReference>
<protein>
    <submittedName>
        <fullName evidence="4">DNA processing protein</fullName>
    </submittedName>
</protein>
<dbReference type="GO" id="GO:0009294">
    <property type="term" value="P:DNA-mediated transformation"/>
    <property type="evidence" value="ECO:0007669"/>
    <property type="project" value="InterPro"/>
</dbReference>
<evidence type="ECO:0000256" key="1">
    <source>
        <dbReference type="ARBA" id="ARBA00006525"/>
    </source>
</evidence>
<dbReference type="Gene3D" id="3.40.50.450">
    <property type="match status" value="1"/>
</dbReference>
<dbReference type="InterPro" id="IPR057666">
    <property type="entry name" value="DrpA_SLOG"/>
</dbReference>
<evidence type="ECO:0000259" key="3">
    <source>
        <dbReference type="Pfam" id="PF02481"/>
    </source>
</evidence>
<organism evidence="4 5">
    <name type="scientific">Kocuria marina subsp. indica</name>
    <dbReference type="NCBI Taxonomy" id="1049583"/>
    <lineage>
        <taxon>Bacteria</taxon>
        <taxon>Bacillati</taxon>
        <taxon>Actinomycetota</taxon>
        <taxon>Actinomycetes</taxon>
        <taxon>Micrococcales</taxon>
        <taxon>Micrococcaceae</taxon>
        <taxon>Kocuria</taxon>
    </lineage>
</organism>
<evidence type="ECO:0000256" key="2">
    <source>
        <dbReference type="SAM" id="MobiDB-lite"/>
    </source>
</evidence>
<proteinExistence type="inferred from homology"/>
<dbReference type="PANTHER" id="PTHR43022">
    <property type="entry name" value="PROTEIN SMF"/>
    <property type="match status" value="1"/>
</dbReference>
<evidence type="ECO:0000313" key="5">
    <source>
        <dbReference type="Proteomes" id="UP000192929"/>
    </source>
</evidence>
<dbReference type="SUPFAM" id="SSF102405">
    <property type="entry name" value="MCP/YpsA-like"/>
    <property type="match status" value="1"/>
</dbReference>
<dbReference type="NCBIfam" id="TIGR00732">
    <property type="entry name" value="dprA"/>
    <property type="match status" value="1"/>
</dbReference>
<dbReference type="AlphaFoldDB" id="A0A1X7CED4"/>